<dbReference type="InterPro" id="IPR000253">
    <property type="entry name" value="FHA_dom"/>
</dbReference>
<evidence type="ECO:0000259" key="5">
    <source>
        <dbReference type="PROSITE" id="PS50901"/>
    </source>
</evidence>
<evidence type="ECO:0000259" key="4">
    <source>
        <dbReference type="PROSITE" id="PS50006"/>
    </source>
</evidence>
<dbReference type="InterPro" id="IPR050206">
    <property type="entry name" value="FtsK/SpoIIIE/SftA"/>
</dbReference>
<dbReference type="SUPFAM" id="SSF49879">
    <property type="entry name" value="SMAD/FHA domain"/>
    <property type="match status" value="1"/>
</dbReference>
<dbReference type="Proteomes" id="UP001529340">
    <property type="component" value="Unassembled WGS sequence"/>
</dbReference>
<keyword evidence="2 3" id="KW-0067">ATP-binding</keyword>
<protein>
    <submittedName>
        <fullName evidence="6">FtsK/SpoIIIE domain-containing protein</fullName>
    </submittedName>
</protein>
<evidence type="ECO:0000256" key="2">
    <source>
        <dbReference type="ARBA" id="ARBA00022840"/>
    </source>
</evidence>
<evidence type="ECO:0000313" key="6">
    <source>
        <dbReference type="EMBL" id="MDM8157877.1"/>
    </source>
</evidence>
<accession>A0ABT7UE27</accession>
<dbReference type="CDD" id="cd00060">
    <property type="entry name" value="FHA"/>
    <property type="match status" value="1"/>
</dbReference>
<feature type="domain" description="FtsK" evidence="5">
    <location>
        <begin position="555"/>
        <end position="753"/>
    </location>
</feature>
<dbReference type="Pfam" id="PF01580">
    <property type="entry name" value="FtsK_SpoIIIE"/>
    <property type="match status" value="1"/>
</dbReference>
<dbReference type="Gene3D" id="2.60.200.20">
    <property type="match status" value="1"/>
</dbReference>
<reference evidence="6 7" key="3">
    <citation type="submission" date="2023-06" db="EMBL/GenBank/DDBJ databases">
        <authorList>
            <person name="Zeman M."/>
            <person name="Kubasova T."/>
            <person name="Jahodarova E."/>
            <person name="Nykrynova M."/>
            <person name="Rychlik I."/>
        </authorList>
    </citation>
    <scope>NUCLEOTIDE SEQUENCE [LARGE SCALE GENOMIC DNA]</scope>
    <source>
        <strain evidence="6 7">ET39</strain>
    </source>
</reference>
<dbReference type="PROSITE" id="PS50901">
    <property type="entry name" value="FTSK"/>
    <property type="match status" value="1"/>
</dbReference>
<dbReference type="SMART" id="SM00240">
    <property type="entry name" value="FHA"/>
    <property type="match status" value="1"/>
</dbReference>
<feature type="domain" description="FHA" evidence="4">
    <location>
        <begin position="91"/>
        <end position="140"/>
    </location>
</feature>
<evidence type="ECO:0000256" key="3">
    <source>
        <dbReference type="PROSITE-ProRule" id="PRU00289"/>
    </source>
</evidence>
<dbReference type="RefSeq" id="WP_289608320.1">
    <property type="nucleotide sequence ID" value="NZ_JAUDCG010000049.1"/>
</dbReference>
<dbReference type="SUPFAM" id="SSF52540">
    <property type="entry name" value="P-loop containing nucleoside triphosphate hydrolases"/>
    <property type="match status" value="1"/>
</dbReference>
<dbReference type="InterPro" id="IPR027417">
    <property type="entry name" value="P-loop_NTPase"/>
</dbReference>
<reference evidence="7" key="2">
    <citation type="submission" date="2023-06" db="EMBL/GenBank/DDBJ databases">
        <title>Identification and characterization of horizontal gene transfer across gut microbiota members of farm animals based on homology search.</title>
        <authorList>
            <person name="Zeman M."/>
            <person name="Kubasova T."/>
            <person name="Jahodarova E."/>
            <person name="Nykrynova M."/>
            <person name="Rychlik I."/>
        </authorList>
    </citation>
    <scope>NUCLEOTIDE SEQUENCE [LARGE SCALE GENOMIC DNA]</scope>
    <source>
        <strain evidence="7">ET39</strain>
    </source>
</reference>
<dbReference type="EMBL" id="JAUDCG010000049">
    <property type="protein sequence ID" value="MDM8157877.1"/>
    <property type="molecule type" value="Genomic_DNA"/>
</dbReference>
<organism evidence="6 7">
    <name type="scientific">Amedibacillus dolichus</name>
    <dbReference type="NCBI Taxonomy" id="31971"/>
    <lineage>
        <taxon>Bacteria</taxon>
        <taxon>Bacillati</taxon>
        <taxon>Bacillota</taxon>
        <taxon>Erysipelotrichia</taxon>
        <taxon>Erysipelotrichales</taxon>
        <taxon>Erysipelotrichaceae</taxon>
        <taxon>Amedibacillus</taxon>
    </lineage>
</organism>
<dbReference type="InterPro" id="IPR008984">
    <property type="entry name" value="SMAD_FHA_dom_sf"/>
</dbReference>
<dbReference type="Pfam" id="PF00498">
    <property type="entry name" value="FHA"/>
    <property type="match status" value="1"/>
</dbReference>
<reference evidence="6 7" key="1">
    <citation type="submission" date="2023-06" db="EMBL/GenBank/DDBJ databases">
        <title>Identification and characterization of horizontal gene transfer across gut microbiota members of farm animals based on homology search.</title>
        <authorList>
            <person name="Schwarzerova J."/>
            <person name="Nykrynova M."/>
            <person name="Jureckova K."/>
            <person name="Cejkova D."/>
            <person name="Rychlik I."/>
        </authorList>
    </citation>
    <scope>NUCLEOTIDE SEQUENCE [LARGE SCALE GENOMIC DNA]</scope>
    <source>
        <strain evidence="6 7">ET39</strain>
    </source>
</reference>
<evidence type="ECO:0000313" key="7">
    <source>
        <dbReference type="Proteomes" id="UP001529340"/>
    </source>
</evidence>
<keyword evidence="7" id="KW-1185">Reference proteome</keyword>
<comment type="caution">
    <text evidence="6">The sequence shown here is derived from an EMBL/GenBank/DDBJ whole genome shotgun (WGS) entry which is preliminary data.</text>
</comment>
<sequence length="1186" mass="136170">MKKELCLFLQDWMITACASCRSTLTLYHPEDHRVLLELEPTMEDWEVYDAQGRALGRVGKGLQGQIDARSFCLLQRDVEVQERFFYAWQAMTIGRGATCTVTLSDPYVSQMHCAILLHESELELIDADSTNGTYVNGRRMHRCLLQPGDVIAISSFRLMIGSDFLVSTRSLPLSPIEVNERLRPCRKETKALVWLQPFAEQIEAKPPLPPALPPPPSMPFLLQVGPGLTMAMCSLLASQQTNYWLQAGIMAAMVLWPFTNALYQRLHWHRSRRRIRSAYAEKLEEWQQCQHRQFIRQMQLRKEWQKQLTDTASLLRGGGPYLYLGEELRSLFVCAAQAEVEDTYCRQLYQQALEDCCRPASMAALYRLPALVWVIGKQRVCFALFLLMQLLKQMEDAVVHVLGFSDLQIFGRLRFLRCFSSHSLLETREDAQDRMHILLCEESAYRSQLVREGDVCIVVSTDERRMDLRGLLVDLERQRCWKDGWQTLTLAGSSLAEWEAFCVFMESDACVSAPRASDFLSLYSCSSVEKLPILEQWAKRKEHTLAAVLGWEEDGERITLDAHEKGDGPHGIVAGMTGSGKSELLLTYILSLAVSYPPEQVSFFLIDYKGGAMAKAFRDLPHICGVMTNLEEASLQRVRISLAQELRLRQQLFQEQMQRHNVSSMSLEEYARCRQDSDLPLGHLFLIVDEFAQLRQEHGEFLADLQRIARIGRSLGIHLLLCTQKPAGVIDDQIWSNARFHLCLRVQDENDSREMLHRNDAAHLRKSGEFLLQVGNDERFVHGQGAYANADYCPSRFYRPNGIHHLRILDPKGKPLYHHTWQTRRSVHKQLPAICAHIRKLAGRGRIARSVCMEELEAFMAHASFCEPYQIGWIDQPQRQRIRPFTIEKRSLLVLTPSSADARRFLMNCVQAIEQAGERTWYYIGEGSAGIRTVSDQDLHELALLFYHLEREASDACILVESTDSFHARPQLFSRLCHLEVRHQLILLCEQPLYGRSPLLMTAWNRASFAWTAEGALREWFDERELPLMRHPDSGILQEEGTYRFLCGTSLSSCTQRHNGAAKLEESYGQRSVGMDEEGMLFFWTSGQVVLLLYADPGVKKQIGHLRQRWEREGICLYSGLVEDARMQQLVQEHRYDGTLCWIGAGMEEHGYRYGFRSNSCTKEEMVVRMQGEEHRIRLWKGGKDE</sequence>
<evidence type="ECO:0000256" key="1">
    <source>
        <dbReference type="ARBA" id="ARBA00022741"/>
    </source>
</evidence>
<dbReference type="InterPro" id="IPR002543">
    <property type="entry name" value="FtsK_dom"/>
</dbReference>
<gene>
    <name evidence="6" type="ORF">QUV96_09530</name>
</gene>
<dbReference type="PROSITE" id="PS50006">
    <property type="entry name" value="FHA_DOMAIN"/>
    <property type="match status" value="1"/>
</dbReference>
<dbReference type="PANTHER" id="PTHR22683:SF1">
    <property type="entry name" value="TYPE VII SECRETION SYSTEM PROTEIN ESSC"/>
    <property type="match status" value="1"/>
</dbReference>
<dbReference type="CDD" id="cd01127">
    <property type="entry name" value="TrwB_TraG_TraD_VirD4"/>
    <property type="match status" value="1"/>
</dbReference>
<name>A0ABT7UE27_9FIRM</name>
<feature type="binding site" evidence="3">
    <location>
        <begin position="575"/>
        <end position="582"/>
    </location>
    <ligand>
        <name>ATP</name>
        <dbReference type="ChEBI" id="CHEBI:30616"/>
    </ligand>
</feature>
<dbReference type="Gene3D" id="3.40.50.300">
    <property type="entry name" value="P-loop containing nucleotide triphosphate hydrolases"/>
    <property type="match status" value="1"/>
</dbReference>
<proteinExistence type="predicted"/>
<dbReference type="PANTHER" id="PTHR22683">
    <property type="entry name" value="SPORULATION PROTEIN RELATED"/>
    <property type="match status" value="1"/>
</dbReference>
<keyword evidence="1 3" id="KW-0547">Nucleotide-binding</keyword>